<dbReference type="GO" id="GO:0004519">
    <property type="term" value="F:endonuclease activity"/>
    <property type="evidence" value="ECO:0007669"/>
    <property type="project" value="InterPro"/>
</dbReference>
<dbReference type="InterPro" id="IPR007560">
    <property type="entry name" value="Restrct_endonuc_IV_Mrr"/>
</dbReference>
<evidence type="ECO:0000313" key="2">
    <source>
        <dbReference type="EMBL" id="GAI57739.1"/>
    </source>
</evidence>
<evidence type="ECO:0000259" key="1">
    <source>
        <dbReference type="Pfam" id="PF04471"/>
    </source>
</evidence>
<dbReference type="GO" id="GO:0003677">
    <property type="term" value="F:DNA binding"/>
    <property type="evidence" value="ECO:0007669"/>
    <property type="project" value="InterPro"/>
</dbReference>
<feature type="domain" description="Restriction endonuclease type IV Mrr" evidence="1">
    <location>
        <begin position="7"/>
        <end position="73"/>
    </location>
</feature>
<dbReference type="Pfam" id="PF04471">
    <property type="entry name" value="Mrr_cat"/>
    <property type="match status" value="1"/>
</dbReference>
<reference evidence="2" key="1">
    <citation type="journal article" date="2014" name="Front. Microbiol.">
        <title>High frequency of phylogenetically diverse reductive dehalogenase-homologous genes in deep subseafloor sedimentary metagenomes.</title>
        <authorList>
            <person name="Kawai M."/>
            <person name="Futagami T."/>
            <person name="Toyoda A."/>
            <person name="Takaki Y."/>
            <person name="Nishi S."/>
            <person name="Hori S."/>
            <person name="Arai W."/>
            <person name="Tsubouchi T."/>
            <person name="Morono Y."/>
            <person name="Uchiyama I."/>
            <person name="Ito T."/>
            <person name="Fujiyama A."/>
            <person name="Inagaki F."/>
            <person name="Takami H."/>
        </authorList>
    </citation>
    <scope>NUCLEOTIDE SEQUENCE</scope>
    <source>
        <strain evidence="2">Expedition CK06-06</strain>
    </source>
</reference>
<dbReference type="AlphaFoldDB" id="X1RQE8"/>
<accession>X1RQE8</accession>
<sequence length="139" mass="15844">RPAKSEQKKGPDEGIDGYIYFHDDPKKKETKEVIIQVKSGHVNRGIIDALKGVVEKKNAQIGVFITLKEPTKPMIVESVSSEYYKSPLGHNYPKIQILTVKELLEGKKIDYPIRARGVDATFRKAERHEQKGQQKEMEL</sequence>
<feature type="non-terminal residue" evidence="2">
    <location>
        <position position="1"/>
    </location>
</feature>
<protein>
    <recommendedName>
        <fullName evidence="1">Restriction endonuclease type IV Mrr domain-containing protein</fullName>
    </recommendedName>
</protein>
<gene>
    <name evidence="2" type="ORF">S06H3_57184</name>
</gene>
<comment type="caution">
    <text evidence="2">The sequence shown here is derived from an EMBL/GenBank/DDBJ whole genome shotgun (WGS) entry which is preliminary data.</text>
</comment>
<dbReference type="GO" id="GO:0009307">
    <property type="term" value="P:DNA restriction-modification system"/>
    <property type="evidence" value="ECO:0007669"/>
    <property type="project" value="InterPro"/>
</dbReference>
<dbReference type="InterPro" id="IPR011856">
    <property type="entry name" value="tRNA_endonuc-like_dom_sf"/>
</dbReference>
<name>X1RQE8_9ZZZZ</name>
<proteinExistence type="predicted"/>
<dbReference type="EMBL" id="BARV01036876">
    <property type="protein sequence ID" value="GAI57739.1"/>
    <property type="molecule type" value="Genomic_DNA"/>
</dbReference>
<dbReference type="Gene3D" id="3.40.1350.10">
    <property type="match status" value="1"/>
</dbReference>
<organism evidence="2">
    <name type="scientific">marine sediment metagenome</name>
    <dbReference type="NCBI Taxonomy" id="412755"/>
    <lineage>
        <taxon>unclassified sequences</taxon>
        <taxon>metagenomes</taxon>
        <taxon>ecological metagenomes</taxon>
    </lineage>
</organism>